<evidence type="ECO:0000313" key="2">
    <source>
        <dbReference type="EMBL" id="SMB82547.1"/>
    </source>
</evidence>
<dbReference type="AlphaFoldDB" id="A0A1W1UN80"/>
<dbReference type="Proteomes" id="UP000192582">
    <property type="component" value="Unassembled WGS sequence"/>
</dbReference>
<accession>A0A1W1UN80</accession>
<evidence type="ECO:0000256" key="1">
    <source>
        <dbReference type="SAM" id="MobiDB-lite"/>
    </source>
</evidence>
<reference evidence="2 3" key="1">
    <citation type="submission" date="2017-04" db="EMBL/GenBank/DDBJ databases">
        <authorList>
            <person name="Afonso C.L."/>
            <person name="Miller P.J."/>
            <person name="Scott M.A."/>
            <person name="Spackman E."/>
            <person name="Goraichik I."/>
            <person name="Dimitrov K.M."/>
            <person name="Suarez D.L."/>
            <person name="Swayne D.E."/>
        </authorList>
    </citation>
    <scope>NUCLEOTIDE SEQUENCE [LARGE SCALE GENOMIC DNA]</scope>
    <source>
        <strain evidence="2 3">KR-140</strain>
    </source>
</reference>
<protein>
    <submittedName>
        <fullName evidence="2">Uncharacterized protein</fullName>
    </submittedName>
</protein>
<evidence type="ECO:0000313" key="3">
    <source>
        <dbReference type="Proteomes" id="UP000192582"/>
    </source>
</evidence>
<feature type="region of interest" description="Disordered" evidence="1">
    <location>
        <begin position="159"/>
        <end position="258"/>
    </location>
</feature>
<sequence length="258" mass="27014">MGHLPEVSGLPSSRTPTGISTRTGFRSLILLGSACLHPWQMTHERLCSNDAARGRASLTAPQSPHAHSGSLAGPGQKEVFFLNTALRSRFKRRELAGEEKGARTRVFAFGGLDGVGVGSPAGVDGRPARCFAARAPGSGRSAAGMAFALARRHRCRVHSSGAGRRGCGAPGFPGGAARRREMTAVHSSAQQRRSGRVCLGAPGPHARESGAAGMQRRELSRLIPCAPGRPAPHADDGRPHAASPRRPVTRPATSPARR</sequence>
<name>A0A1W1UN80_9DEIO</name>
<gene>
    <name evidence="2" type="ORF">SAMN00790413_04057</name>
</gene>
<proteinExistence type="predicted"/>
<organism evidence="2 3">
    <name type="scientific">Deinococcus hopiensis KR-140</name>
    <dbReference type="NCBI Taxonomy" id="695939"/>
    <lineage>
        <taxon>Bacteria</taxon>
        <taxon>Thermotogati</taxon>
        <taxon>Deinococcota</taxon>
        <taxon>Deinococci</taxon>
        <taxon>Deinococcales</taxon>
        <taxon>Deinococcaceae</taxon>
        <taxon>Deinococcus</taxon>
    </lineage>
</organism>
<dbReference type="EMBL" id="FWWU01000006">
    <property type="protein sequence ID" value="SMB82547.1"/>
    <property type="molecule type" value="Genomic_DNA"/>
</dbReference>
<keyword evidence="3" id="KW-1185">Reference proteome</keyword>
<feature type="compositionally biased region" description="Gly residues" evidence="1">
    <location>
        <begin position="163"/>
        <end position="174"/>
    </location>
</feature>